<dbReference type="Pfam" id="PF26059">
    <property type="entry name" value="DUF8020"/>
    <property type="match status" value="1"/>
</dbReference>
<keyword evidence="1" id="KW-0812">Transmembrane</keyword>
<dbReference type="RefSeq" id="WP_329413376.1">
    <property type="nucleotide sequence ID" value="NZ_CP109441.1"/>
</dbReference>
<dbReference type="Proteomes" id="UP001432062">
    <property type="component" value="Chromosome"/>
</dbReference>
<protein>
    <recommendedName>
        <fullName evidence="3">DUF8020 domain-containing protein</fullName>
    </recommendedName>
</protein>
<dbReference type="EMBL" id="CP109441">
    <property type="protein sequence ID" value="WUV48935.1"/>
    <property type="molecule type" value="Genomic_DNA"/>
</dbReference>
<evidence type="ECO:0000313" key="4">
    <source>
        <dbReference type="EMBL" id="WUV48935.1"/>
    </source>
</evidence>
<feature type="domain" description="DUF8020" evidence="3">
    <location>
        <begin position="47"/>
        <end position="119"/>
    </location>
</feature>
<evidence type="ECO:0000259" key="3">
    <source>
        <dbReference type="Pfam" id="PF26059"/>
    </source>
</evidence>
<accession>A0ABZ1Z4E9</accession>
<proteinExistence type="predicted"/>
<feature type="transmembrane region" description="Helical" evidence="1">
    <location>
        <begin position="161"/>
        <end position="184"/>
    </location>
</feature>
<evidence type="ECO:0000256" key="2">
    <source>
        <dbReference type="SAM" id="SignalP"/>
    </source>
</evidence>
<sequence>MIGSPMFFKKLIATAFMAVAATGIATATAHGEGMLTDVSLNAADGPIAYTTTLAADHTSALVSLASGRFVVTPDAVTVLADNGAVVGSIPTTLRTEAGQSLAVTPSLDRTSTQLTLTPVGGPTTEAVNSQNMPGVHQAWGPISIAVGATIGCLVGVAIGIWFFLVGAIFGCAIGAAIGAAIGFFSPFP</sequence>
<feature type="signal peptide" evidence="2">
    <location>
        <begin position="1"/>
        <end position="20"/>
    </location>
</feature>
<dbReference type="InterPro" id="IPR058333">
    <property type="entry name" value="DUF8020"/>
</dbReference>
<organism evidence="4 5">
    <name type="scientific">Nocardia vinacea</name>
    <dbReference type="NCBI Taxonomy" id="96468"/>
    <lineage>
        <taxon>Bacteria</taxon>
        <taxon>Bacillati</taxon>
        <taxon>Actinomycetota</taxon>
        <taxon>Actinomycetes</taxon>
        <taxon>Mycobacteriales</taxon>
        <taxon>Nocardiaceae</taxon>
        <taxon>Nocardia</taxon>
    </lineage>
</organism>
<gene>
    <name evidence="4" type="ORF">OG563_12480</name>
</gene>
<keyword evidence="1" id="KW-0472">Membrane</keyword>
<evidence type="ECO:0000313" key="5">
    <source>
        <dbReference type="Proteomes" id="UP001432062"/>
    </source>
</evidence>
<keyword evidence="5" id="KW-1185">Reference proteome</keyword>
<feature type="chain" id="PRO_5045938495" description="DUF8020 domain-containing protein" evidence="2">
    <location>
        <begin position="21"/>
        <end position="188"/>
    </location>
</feature>
<reference evidence="4" key="1">
    <citation type="submission" date="2022-10" db="EMBL/GenBank/DDBJ databases">
        <title>The complete genomes of actinobacterial strains from the NBC collection.</title>
        <authorList>
            <person name="Joergensen T.S."/>
            <person name="Alvarez Arevalo M."/>
            <person name="Sterndorff E.B."/>
            <person name="Faurdal D."/>
            <person name="Vuksanovic O."/>
            <person name="Mourched A.-S."/>
            <person name="Charusanti P."/>
            <person name="Shaw S."/>
            <person name="Blin K."/>
            <person name="Weber T."/>
        </authorList>
    </citation>
    <scope>NUCLEOTIDE SEQUENCE</scope>
    <source>
        <strain evidence="4">NBC_01482</strain>
    </source>
</reference>
<evidence type="ECO:0000256" key="1">
    <source>
        <dbReference type="SAM" id="Phobius"/>
    </source>
</evidence>
<feature type="transmembrane region" description="Helical" evidence="1">
    <location>
        <begin position="138"/>
        <end position="156"/>
    </location>
</feature>
<keyword evidence="1" id="KW-1133">Transmembrane helix</keyword>
<name>A0ABZ1Z4E9_9NOCA</name>
<keyword evidence="2" id="KW-0732">Signal</keyword>